<organism evidence="3 5">
    <name type="scientific">Prunus armeniaca</name>
    <name type="common">Apricot</name>
    <name type="synonym">Armeniaca vulgaris</name>
    <dbReference type="NCBI Taxonomy" id="36596"/>
    <lineage>
        <taxon>Eukaryota</taxon>
        <taxon>Viridiplantae</taxon>
        <taxon>Streptophyta</taxon>
        <taxon>Embryophyta</taxon>
        <taxon>Tracheophyta</taxon>
        <taxon>Spermatophyta</taxon>
        <taxon>Magnoliopsida</taxon>
        <taxon>eudicotyledons</taxon>
        <taxon>Gunneridae</taxon>
        <taxon>Pentapetalae</taxon>
        <taxon>rosids</taxon>
        <taxon>fabids</taxon>
        <taxon>Rosales</taxon>
        <taxon>Rosaceae</taxon>
        <taxon>Amygdaloideae</taxon>
        <taxon>Amygdaleae</taxon>
        <taxon>Prunus</taxon>
    </lineage>
</organism>
<protein>
    <submittedName>
        <fullName evidence="3">Uncharacterized protein</fullName>
    </submittedName>
</protein>
<evidence type="ECO:0000256" key="1">
    <source>
        <dbReference type="SAM" id="MobiDB-lite"/>
    </source>
</evidence>
<proteinExistence type="predicted"/>
<accession>A0A6J5XJ38</accession>
<dbReference type="EMBL" id="CAEKDK010000006">
    <property type="protein sequence ID" value="CAB4283200.1"/>
    <property type="molecule type" value="Genomic_DNA"/>
</dbReference>
<sequence>MSSIDDYVSWLLDDHNDNGLMEDYIQFFYSDLAPLPLESQEQQMPLLQPAQMDTNNSDHLSWLLGGGDIGLMEDIIQFCDGDLASPQDPQQQQQPSSLQLPQTT</sequence>
<feature type="region of interest" description="Disordered" evidence="1">
    <location>
        <begin position="81"/>
        <end position="104"/>
    </location>
</feature>
<dbReference type="EMBL" id="CAEKKB010000006">
    <property type="protein sequence ID" value="CAB4313709.1"/>
    <property type="molecule type" value="Genomic_DNA"/>
</dbReference>
<evidence type="ECO:0000313" key="4">
    <source>
        <dbReference type="Proteomes" id="UP000507222"/>
    </source>
</evidence>
<reference evidence="3 4" key="2">
    <citation type="submission" date="2020-05" db="EMBL/GenBank/DDBJ databases">
        <authorList>
            <person name="Campoy J."/>
            <person name="Schneeberger K."/>
            <person name="Spophaly S."/>
        </authorList>
    </citation>
    <scope>NUCLEOTIDE SEQUENCE [LARGE SCALE GENOMIC DNA]</scope>
    <source>
        <strain evidence="3">PruArmRojPasFocal</strain>
    </source>
</reference>
<dbReference type="Proteomes" id="UP000507222">
    <property type="component" value="Unassembled WGS sequence"/>
</dbReference>
<dbReference type="Proteomes" id="UP000507245">
    <property type="component" value="Unassembled WGS sequence"/>
</dbReference>
<gene>
    <name evidence="2" type="ORF">CURHAP_LOCUS37402</name>
    <name evidence="3" type="ORF">ORAREDHAP_LOCUS37097</name>
</gene>
<evidence type="ECO:0000313" key="3">
    <source>
        <dbReference type="EMBL" id="CAB4313709.1"/>
    </source>
</evidence>
<dbReference type="AlphaFoldDB" id="A0A6J5XJ38"/>
<evidence type="ECO:0000313" key="5">
    <source>
        <dbReference type="Proteomes" id="UP000507245"/>
    </source>
</evidence>
<evidence type="ECO:0000313" key="2">
    <source>
        <dbReference type="EMBL" id="CAB4283200.1"/>
    </source>
</evidence>
<name>A0A6J5XJ38_PRUAR</name>
<keyword evidence="5" id="KW-1185">Reference proteome</keyword>
<feature type="compositionally biased region" description="Low complexity" evidence="1">
    <location>
        <begin position="85"/>
        <end position="104"/>
    </location>
</feature>
<reference evidence="5" key="1">
    <citation type="journal article" date="2020" name="Genome Biol.">
        <title>Gamete binning: chromosome-level and haplotype-resolved genome assembly enabled by high-throughput single-cell sequencing of gamete genomes.</title>
        <authorList>
            <person name="Campoy J.A."/>
            <person name="Sun H."/>
            <person name="Goel M."/>
            <person name="Jiao W.-B."/>
            <person name="Folz-Donahue K."/>
            <person name="Wang N."/>
            <person name="Rubio M."/>
            <person name="Liu C."/>
            <person name="Kukat C."/>
            <person name="Ruiz D."/>
            <person name="Huettel B."/>
            <person name="Schneeberger K."/>
        </authorList>
    </citation>
    <scope>NUCLEOTIDE SEQUENCE [LARGE SCALE GENOMIC DNA]</scope>
    <source>
        <strain evidence="5">cv. Rojo Pasion</strain>
    </source>
</reference>